<dbReference type="GO" id="GO:0030313">
    <property type="term" value="C:cell envelope"/>
    <property type="evidence" value="ECO:0007669"/>
    <property type="project" value="UniProtKB-SubCell"/>
</dbReference>
<organism evidence="4 5">
    <name type="scientific">Microbacterium stercoris</name>
    <dbReference type="NCBI Taxonomy" id="2820289"/>
    <lineage>
        <taxon>Bacteria</taxon>
        <taxon>Bacillati</taxon>
        <taxon>Actinomycetota</taxon>
        <taxon>Actinomycetes</taxon>
        <taxon>Micrococcales</taxon>
        <taxon>Microbacteriaceae</taxon>
        <taxon>Microbacterium</taxon>
    </lineage>
</organism>
<dbReference type="InterPro" id="IPR013378">
    <property type="entry name" value="InlB-like_B-rpt"/>
</dbReference>
<accession>A0A939QKV3</accession>
<dbReference type="PANTHER" id="PTHR46211:SF1">
    <property type="entry name" value="GLYCEROPHOSPHODIESTER PHOSPHODIESTERASE, CYTOPLASMIC"/>
    <property type="match status" value="1"/>
</dbReference>
<proteinExistence type="predicted"/>
<feature type="signal peptide" evidence="2">
    <location>
        <begin position="1"/>
        <end position="35"/>
    </location>
</feature>
<evidence type="ECO:0000313" key="5">
    <source>
        <dbReference type="Proteomes" id="UP000680132"/>
    </source>
</evidence>
<dbReference type="Proteomes" id="UP000680132">
    <property type="component" value="Unassembled WGS sequence"/>
</dbReference>
<comment type="subcellular location">
    <subcellularLocation>
        <location evidence="1">Cell envelope</location>
    </subcellularLocation>
</comment>
<dbReference type="Pfam" id="PF09479">
    <property type="entry name" value="Flg_new"/>
    <property type="match status" value="1"/>
</dbReference>
<dbReference type="PROSITE" id="PS51704">
    <property type="entry name" value="GP_PDE"/>
    <property type="match status" value="1"/>
</dbReference>
<evidence type="ECO:0000259" key="3">
    <source>
        <dbReference type="PROSITE" id="PS51704"/>
    </source>
</evidence>
<dbReference type="PANTHER" id="PTHR46211">
    <property type="entry name" value="GLYCEROPHOSPHORYL DIESTER PHOSPHODIESTERASE"/>
    <property type="match status" value="1"/>
</dbReference>
<keyword evidence="2" id="KW-0732">Signal</keyword>
<evidence type="ECO:0000313" key="4">
    <source>
        <dbReference type="EMBL" id="MBO3663552.1"/>
    </source>
</evidence>
<dbReference type="Gene3D" id="2.60.120.560">
    <property type="entry name" value="Exo-inulinase, domain 1"/>
    <property type="match status" value="2"/>
</dbReference>
<sequence length="910" mass="93365">MPLLSRIRGARWTAALLSAVISAGAVALAAPPATAAPAAPATATATATATPSVQATTPQVQPELPTGGTVLVAEDFSAGELPAGWTPKSGTWTVRDGRLYGQGAAYSGDPTRLVFGTSVPEYRFDATVRFETVADAGRWAGLILDHSASGAAPWQHALLRANSKPVGWGKRTTGNDGWDGSDVLGSAPPATAPIAVGTDIRVTQVVRGSHGEWWYQAGAMTAPVRLAETESLSRFGGSLGFLLDGATVSFDDVTVTDLNPAASACRPYAAGVDQAAADGAIGDVVFAEDFSQTAGFDCWTKDAGWAVEGGELTGSSANGSTAIRFGAHLANYRLDAKVRSDGAVSLGADAAALGGAWTGGALPAAALPAGRTVDVRMDVQGRTVSYFADGVPVGTETLSARSATGVVGIAVADGSVAVDDIRITKLAFPPARCIPADRVPLPGDTGLVIAHRGNDGNDGIADNLIPGYARTFAKGAEYWESDIHLTTDNVPVVRHDGIGSVTLAQFRERFPGLPTLEEVLQFQKDSRSNHVLEYKGFWTQEGATIVRDLLVEYGVQDDVITQSFDLATLDNVHAVDPSMPLMWLTSTVGQGGDPVAVSAAHSLLGINPSGTPTAAEVAAMHAAGRKIFVWTRGPADFASLTALGVDGIITNDAGALVSWYASYNAELGLQTCRDVTVEVEGAGTAVPDVATQAAGGKVTVTATPAPGHHLASLAGASPAELAIDASGTFTMPTQPTWVTAAFAANTWTIAYDANGGSGDIAATAHTFGDSSALAPGTFVRAGYEFAGWATAPDAAEAEFADAAAAADVTTVDGAHVVLYAVWTATPLTTDVPRVVGTVKPGAKLTVDAGTWTEGAELAFQWLADGEPIVGATGPGFHLTGNRKGEDITVRVTGTLGERTTVVDSDPIRID</sequence>
<name>A0A939QKV3_9MICO</name>
<dbReference type="GO" id="GO:0008081">
    <property type="term" value="F:phosphoric diester hydrolase activity"/>
    <property type="evidence" value="ECO:0007669"/>
    <property type="project" value="InterPro"/>
</dbReference>
<feature type="chain" id="PRO_5037667693" evidence="2">
    <location>
        <begin position="36"/>
        <end position="910"/>
    </location>
</feature>
<dbReference type="RefSeq" id="WP_208502760.1">
    <property type="nucleotide sequence ID" value="NZ_JAGFOA010000003.1"/>
</dbReference>
<dbReference type="EMBL" id="JAGFOA010000003">
    <property type="protein sequence ID" value="MBO3663552.1"/>
    <property type="molecule type" value="Genomic_DNA"/>
</dbReference>
<comment type="caution">
    <text evidence="4">The sequence shown here is derived from an EMBL/GenBank/DDBJ whole genome shotgun (WGS) entry which is preliminary data.</text>
</comment>
<dbReference type="Pfam" id="PF03009">
    <property type="entry name" value="GDPD"/>
    <property type="match status" value="1"/>
</dbReference>
<gene>
    <name evidence="4" type="ORF">J5V96_08495</name>
</gene>
<evidence type="ECO:0000256" key="2">
    <source>
        <dbReference type="SAM" id="SignalP"/>
    </source>
</evidence>
<feature type="domain" description="GP-PDE" evidence="3">
    <location>
        <begin position="446"/>
        <end position="660"/>
    </location>
</feature>
<keyword evidence="5" id="KW-1185">Reference proteome</keyword>
<dbReference type="Gene3D" id="3.20.20.190">
    <property type="entry name" value="Phosphatidylinositol (PI) phosphodiesterase"/>
    <property type="match status" value="1"/>
</dbReference>
<dbReference type="InterPro" id="IPR042229">
    <property type="entry name" value="Listeria/Bacterioides_rpt_sf"/>
</dbReference>
<dbReference type="Gene3D" id="2.60.40.2700">
    <property type="match status" value="1"/>
</dbReference>
<reference evidence="4" key="1">
    <citation type="submission" date="2021-03" db="EMBL/GenBank/DDBJ databases">
        <title>Microbacterium sp. nov., a novel actinobacterium isolated from cow dung.</title>
        <authorList>
            <person name="Zhang L."/>
        </authorList>
    </citation>
    <scope>NUCLEOTIDE SEQUENCE</scope>
    <source>
        <strain evidence="4">NEAU-LLB</strain>
    </source>
</reference>
<dbReference type="Pfam" id="PF18998">
    <property type="entry name" value="Flg_new_2"/>
    <property type="match status" value="1"/>
</dbReference>
<dbReference type="Gene3D" id="2.60.40.4270">
    <property type="entry name" value="Listeria-Bacteroides repeat domain"/>
    <property type="match status" value="1"/>
</dbReference>
<dbReference type="AlphaFoldDB" id="A0A939QKV3"/>
<dbReference type="InterPro" id="IPR017946">
    <property type="entry name" value="PLC-like_Pdiesterase_TIM-brl"/>
</dbReference>
<dbReference type="InterPro" id="IPR044060">
    <property type="entry name" value="Bacterial_rp_domain"/>
</dbReference>
<dbReference type="GO" id="GO:0006629">
    <property type="term" value="P:lipid metabolic process"/>
    <property type="evidence" value="ECO:0007669"/>
    <property type="project" value="InterPro"/>
</dbReference>
<dbReference type="SUPFAM" id="SSF51695">
    <property type="entry name" value="PLC-like phosphodiesterases"/>
    <property type="match status" value="1"/>
</dbReference>
<dbReference type="CDD" id="cd08556">
    <property type="entry name" value="GDPD"/>
    <property type="match status" value="1"/>
</dbReference>
<evidence type="ECO:0000256" key="1">
    <source>
        <dbReference type="ARBA" id="ARBA00004196"/>
    </source>
</evidence>
<protein>
    <submittedName>
        <fullName evidence="4">InlB B-repeat-containing protein</fullName>
    </submittedName>
</protein>
<dbReference type="InterPro" id="IPR030395">
    <property type="entry name" value="GP_PDE_dom"/>
</dbReference>